<reference evidence="2 3" key="1">
    <citation type="submission" date="2024-02" db="EMBL/GenBank/DDBJ databases">
        <authorList>
            <person name="Chen Y."/>
            <person name="Shah S."/>
            <person name="Dougan E. K."/>
            <person name="Thang M."/>
            <person name="Chan C."/>
        </authorList>
    </citation>
    <scope>NUCLEOTIDE SEQUENCE [LARGE SCALE GENOMIC DNA]</scope>
</reference>
<dbReference type="EMBL" id="CAXAMM010017680">
    <property type="protein sequence ID" value="CAK9041669.1"/>
    <property type="molecule type" value="Genomic_DNA"/>
</dbReference>
<organism evidence="2 3">
    <name type="scientific">Durusdinium trenchii</name>
    <dbReference type="NCBI Taxonomy" id="1381693"/>
    <lineage>
        <taxon>Eukaryota</taxon>
        <taxon>Sar</taxon>
        <taxon>Alveolata</taxon>
        <taxon>Dinophyceae</taxon>
        <taxon>Suessiales</taxon>
        <taxon>Symbiodiniaceae</taxon>
        <taxon>Durusdinium</taxon>
    </lineage>
</organism>
<accession>A0ABP0LR48</accession>
<name>A0ABP0LR48_9DINO</name>
<evidence type="ECO:0000256" key="1">
    <source>
        <dbReference type="SAM" id="SignalP"/>
    </source>
</evidence>
<proteinExistence type="predicted"/>
<dbReference type="Proteomes" id="UP001642464">
    <property type="component" value="Unassembled WGS sequence"/>
</dbReference>
<feature type="signal peptide" evidence="1">
    <location>
        <begin position="1"/>
        <end position="17"/>
    </location>
</feature>
<gene>
    <name evidence="2" type="ORF">SCF082_LOCUS24038</name>
</gene>
<evidence type="ECO:0000313" key="2">
    <source>
        <dbReference type="EMBL" id="CAK9041669.1"/>
    </source>
</evidence>
<keyword evidence="3" id="KW-1185">Reference proteome</keyword>
<protein>
    <submittedName>
        <fullName evidence="2">Uncharacterized protein</fullName>
    </submittedName>
</protein>
<feature type="chain" id="PRO_5045829284" evidence="1">
    <location>
        <begin position="18"/>
        <end position="172"/>
    </location>
</feature>
<sequence>MSRILAVLLLIRAAGQCEDVAMLQTGKKGYDSEMDTVETHIHNETPVQYFPLPMSLAMLRKVDPAYDQLQKSAQKYALQLEPGKGGVLDYALVKTKHLQSFHRVWGGNAKQCGFWWLLPNPKAIAPNGEISLFALMEAAGVCPEWNNGTFLESCTVPADWSFVVGQGQSATC</sequence>
<comment type="caution">
    <text evidence="2">The sequence shown here is derived from an EMBL/GenBank/DDBJ whole genome shotgun (WGS) entry which is preliminary data.</text>
</comment>
<evidence type="ECO:0000313" key="3">
    <source>
        <dbReference type="Proteomes" id="UP001642464"/>
    </source>
</evidence>
<keyword evidence="1" id="KW-0732">Signal</keyword>